<reference evidence="2" key="1">
    <citation type="submission" date="2018-01" db="EMBL/GenBank/DDBJ databases">
        <title>An insight into the sialome of Amazonian anophelines.</title>
        <authorList>
            <person name="Ribeiro J.M."/>
            <person name="Scarpassa V."/>
            <person name="Calvo E."/>
        </authorList>
    </citation>
    <scope>NUCLEOTIDE SEQUENCE</scope>
    <source>
        <tissue evidence="2">Salivary glands</tissue>
    </source>
</reference>
<protein>
    <submittedName>
        <fullName evidence="2">Putative secreted peptide</fullName>
    </submittedName>
</protein>
<dbReference type="EMBL" id="GGFM01009121">
    <property type="protein sequence ID" value="MBW29872.1"/>
    <property type="molecule type" value="Transcribed_RNA"/>
</dbReference>
<proteinExistence type="predicted"/>
<name>A0A2M3ZN06_9DIPT</name>
<sequence length="92" mass="10044">MENVCTLCVRAFIHFVGVGCVSCMKSTLTIPTGNVQTMAHSRMATLQNNIIITSNFNAKEGIHFFLVQRPLVCECACLGYTTAKEGKGSEQK</sequence>
<organism evidence="2">
    <name type="scientific">Anopheles braziliensis</name>
    <dbReference type="NCBI Taxonomy" id="58242"/>
    <lineage>
        <taxon>Eukaryota</taxon>
        <taxon>Metazoa</taxon>
        <taxon>Ecdysozoa</taxon>
        <taxon>Arthropoda</taxon>
        <taxon>Hexapoda</taxon>
        <taxon>Insecta</taxon>
        <taxon>Pterygota</taxon>
        <taxon>Neoptera</taxon>
        <taxon>Endopterygota</taxon>
        <taxon>Diptera</taxon>
        <taxon>Nematocera</taxon>
        <taxon>Culicoidea</taxon>
        <taxon>Culicidae</taxon>
        <taxon>Anophelinae</taxon>
        <taxon>Anopheles</taxon>
    </lineage>
</organism>
<accession>A0A2M3ZN06</accession>
<keyword evidence="1" id="KW-0732">Signal</keyword>
<feature type="chain" id="PRO_5014669474" evidence="1">
    <location>
        <begin position="24"/>
        <end position="92"/>
    </location>
</feature>
<evidence type="ECO:0000256" key="1">
    <source>
        <dbReference type="SAM" id="SignalP"/>
    </source>
</evidence>
<feature type="signal peptide" evidence="1">
    <location>
        <begin position="1"/>
        <end position="23"/>
    </location>
</feature>
<evidence type="ECO:0000313" key="2">
    <source>
        <dbReference type="EMBL" id="MBW29872.1"/>
    </source>
</evidence>
<dbReference type="AlphaFoldDB" id="A0A2M3ZN06"/>